<organism evidence="1 2">
    <name type="scientific">Pogonophryne albipinna</name>
    <dbReference type="NCBI Taxonomy" id="1090488"/>
    <lineage>
        <taxon>Eukaryota</taxon>
        <taxon>Metazoa</taxon>
        <taxon>Chordata</taxon>
        <taxon>Craniata</taxon>
        <taxon>Vertebrata</taxon>
        <taxon>Euteleostomi</taxon>
        <taxon>Actinopterygii</taxon>
        <taxon>Neopterygii</taxon>
        <taxon>Teleostei</taxon>
        <taxon>Neoteleostei</taxon>
        <taxon>Acanthomorphata</taxon>
        <taxon>Eupercaria</taxon>
        <taxon>Perciformes</taxon>
        <taxon>Notothenioidei</taxon>
        <taxon>Pogonophryne</taxon>
    </lineage>
</organism>
<sequence>MEIYQGPTVSGTPLISRSPSANYCGIIVPQRPAELQHCGHNGSVTSRQSTGQQAVPLAEMLREGGQTDSSTARRLFHCCRLRTVALSQTGIYADRLVLEECNGYCGYQETGATVTTSRVTTGGGTRKKLQADCLLT</sequence>
<feature type="non-terminal residue" evidence="1">
    <location>
        <position position="136"/>
    </location>
</feature>
<evidence type="ECO:0000313" key="2">
    <source>
        <dbReference type="Proteomes" id="UP001219934"/>
    </source>
</evidence>
<dbReference type="Proteomes" id="UP001219934">
    <property type="component" value="Unassembled WGS sequence"/>
</dbReference>
<reference evidence="1" key="1">
    <citation type="submission" date="2022-11" db="EMBL/GenBank/DDBJ databases">
        <title>Chromosome-level genome of Pogonophryne albipinna.</title>
        <authorList>
            <person name="Jo E."/>
        </authorList>
    </citation>
    <scope>NUCLEOTIDE SEQUENCE</scope>
    <source>
        <strain evidence="1">SGF0006</strain>
        <tissue evidence="1">Muscle</tissue>
    </source>
</reference>
<keyword evidence="2" id="KW-1185">Reference proteome</keyword>
<evidence type="ECO:0000313" key="1">
    <source>
        <dbReference type="EMBL" id="KAJ4921238.1"/>
    </source>
</evidence>
<accession>A0AAD6F591</accession>
<name>A0AAD6F591_9TELE</name>
<proteinExistence type="predicted"/>
<comment type="caution">
    <text evidence="1">The sequence shown here is derived from an EMBL/GenBank/DDBJ whole genome shotgun (WGS) entry which is preliminary data.</text>
</comment>
<dbReference type="AlphaFoldDB" id="A0AAD6F591"/>
<dbReference type="EMBL" id="JAPTMU010000133">
    <property type="protein sequence ID" value="KAJ4921238.1"/>
    <property type="molecule type" value="Genomic_DNA"/>
</dbReference>
<gene>
    <name evidence="1" type="ORF">JOQ06_021926</name>
</gene>
<protein>
    <submittedName>
        <fullName evidence="1">Uncharacterized protein</fullName>
    </submittedName>
</protein>